<gene>
    <name evidence="2" type="ORF">C2134_02545</name>
</gene>
<dbReference type="InterPro" id="IPR014914">
    <property type="entry name" value="RES_dom"/>
</dbReference>
<reference evidence="2 3" key="1">
    <citation type="submission" date="2018-01" db="EMBL/GenBank/DDBJ databases">
        <title>Genomic Sequence of Chromobacterium MWU13-2610 from wild cranberry bogs within the Cape Cod National Seashore.</title>
        <authorList>
            <person name="O'Hara-Hanley K."/>
            <person name="Soby S."/>
            <person name="Harrison A."/>
        </authorList>
    </citation>
    <scope>NUCLEOTIDE SEQUENCE [LARGE SCALE GENOMIC DNA]</scope>
    <source>
        <strain evidence="2 3">MWU13-2610</strain>
    </source>
</reference>
<dbReference type="SMART" id="SM00953">
    <property type="entry name" value="RES"/>
    <property type="match status" value="1"/>
</dbReference>
<comment type="caution">
    <text evidence="2">The sequence shown here is derived from an EMBL/GenBank/DDBJ whole genome shotgun (WGS) entry which is preliminary data.</text>
</comment>
<keyword evidence="3" id="KW-1185">Reference proteome</keyword>
<organism evidence="2 3">
    <name type="scientific">Chromobacterium sinusclupearum</name>
    <dbReference type="NCBI Taxonomy" id="2077146"/>
    <lineage>
        <taxon>Bacteria</taxon>
        <taxon>Pseudomonadati</taxon>
        <taxon>Pseudomonadota</taxon>
        <taxon>Betaproteobacteria</taxon>
        <taxon>Neisseriales</taxon>
        <taxon>Chromobacteriaceae</taxon>
        <taxon>Chromobacterium</taxon>
    </lineage>
</organism>
<evidence type="ECO:0000313" key="2">
    <source>
        <dbReference type="EMBL" id="POB00297.1"/>
    </source>
</evidence>
<evidence type="ECO:0000313" key="3">
    <source>
        <dbReference type="Proteomes" id="UP000236416"/>
    </source>
</evidence>
<name>A0A2K4MT60_9NEIS</name>
<dbReference type="EMBL" id="PPTF01000010">
    <property type="protein sequence ID" value="POB00297.1"/>
    <property type="molecule type" value="Genomic_DNA"/>
</dbReference>
<feature type="domain" description="RES" evidence="1">
    <location>
        <begin position="11"/>
        <end position="134"/>
    </location>
</feature>
<dbReference type="RefSeq" id="WP_071108763.1">
    <property type="nucleotide sequence ID" value="NZ_PPTF01000010.1"/>
</dbReference>
<dbReference type="AlphaFoldDB" id="A0A2K4MT60"/>
<protein>
    <submittedName>
        <fullName evidence="2">RES domain-containing protein</fullName>
    </submittedName>
</protein>
<sequence length="147" mass="16476">MIGWRISHYADLNGLGGLRADGRWHHAGRPIVYLADHAASAMLEMLVHSELRRLPASFQLLKVELPDDSLLDLDPAALPPDWRARQEETRRMGDDWLAQSPSALLRVPSALAMDGQNLLLNPQHPDAARCRILQVIDAPLDTRLRQP</sequence>
<dbReference type="Proteomes" id="UP000236416">
    <property type="component" value="Unassembled WGS sequence"/>
</dbReference>
<accession>A0A2K4MT60</accession>
<dbReference type="Pfam" id="PF08808">
    <property type="entry name" value="RES"/>
    <property type="match status" value="1"/>
</dbReference>
<proteinExistence type="predicted"/>
<evidence type="ECO:0000259" key="1">
    <source>
        <dbReference type="SMART" id="SM00953"/>
    </source>
</evidence>